<name>A0A1J8PK80_9AGAM</name>
<reference evidence="2 3" key="1">
    <citation type="submission" date="2016-03" db="EMBL/GenBank/DDBJ databases">
        <title>Comparative genomics of the ectomycorrhizal sister species Rhizopogon vinicolor and Rhizopogon vesiculosus (Basidiomycota: Boletales) reveals a divergence of the mating type B locus.</title>
        <authorList>
            <person name="Mujic A.B."/>
            <person name="Kuo A."/>
            <person name="Tritt A."/>
            <person name="Lipzen A."/>
            <person name="Chen C."/>
            <person name="Johnson J."/>
            <person name="Sharma A."/>
            <person name="Barry K."/>
            <person name="Grigoriev I.V."/>
            <person name="Spatafora J.W."/>
        </authorList>
    </citation>
    <scope>NUCLEOTIDE SEQUENCE [LARGE SCALE GENOMIC DNA]</scope>
    <source>
        <strain evidence="2 3">AM-OR11-056</strain>
    </source>
</reference>
<comment type="caution">
    <text evidence="2">The sequence shown here is derived from an EMBL/GenBank/DDBJ whole genome shotgun (WGS) entry which is preliminary data.</text>
</comment>
<feature type="region of interest" description="Disordered" evidence="1">
    <location>
        <begin position="91"/>
        <end position="112"/>
    </location>
</feature>
<evidence type="ECO:0000256" key="1">
    <source>
        <dbReference type="SAM" id="MobiDB-lite"/>
    </source>
</evidence>
<dbReference type="EMBL" id="LVVM01006072">
    <property type="protein sequence ID" value="OJA08983.1"/>
    <property type="molecule type" value="Genomic_DNA"/>
</dbReference>
<protein>
    <submittedName>
        <fullName evidence="2">Uncharacterized protein</fullName>
    </submittedName>
</protein>
<dbReference type="AlphaFoldDB" id="A0A1J8PK80"/>
<dbReference type="Proteomes" id="UP000183567">
    <property type="component" value="Unassembled WGS sequence"/>
</dbReference>
<keyword evidence="3" id="KW-1185">Reference proteome</keyword>
<organism evidence="2 3">
    <name type="scientific">Rhizopogon vesiculosus</name>
    <dbReference type="NCBI Taxonomy" id="180088"/>
    <lineage>
        <taxon>Eukaryota</taxon>
        <taxon>Fungi</taxon>
        <taxon>Dikarya</taxon>
        <taxon>Basidiomycota</taxon>
        <taxon>Agaricomycotina</taxon>
        <taxon>Agaricomycetes</taxon>
        <taxon>Agaricomycetidae</taxon>
        <taxon>Boletales</taxon>
        <taxon>Suillineae</taxon>
        <taxon>Rhizopogonaceae</taxon>
        <taxon>Rhizopogon</taxon>
    </lineage>
</organism>
<evidence type="ECO:0000313" key="3">
    <source>
        <dbReference type="Proteomes" id="UP000183567"/>
    </source>
</evidence>
<evidence type="ECO:0000313" key="2">
    <source>
        <dbReference type="EMBL" id="OJA08983.1"/>
    </source>
</evidence>
<gene>
    <name evidence="2" type="ORF">AZE42_08062</name>
</gene>
<dbReference type="OrthoDB" id="2679276at2759"/>
<proteinExistence type="predicted"/>
<sequence length="171" mass="19135">MAMDTDSEISMLLCVKREWLIKAVQREFRRQGSTSPYTHEHSINDPIPNTDDTDFLEDIQVQDTSVPAAVPREEKSRDAGAFFGQPYARKAKDGKTWNRGGGREPSSVVRPYPQYDNGINPAYSHSTFSHFPVEVLTGRILSSLDLAYPNQTAKSLFFPLPLPSELTSVMG</sequence>
<accession>A0A1J8PK80</accession>